<evidence type="ECO:0000313" key="9">
    <source>
        <dbReference type="Proteomes" id="UP000041254"/>
    </source>
</evidence>
<dbReference type="PhylomeDB" id="A0A0G4F426"/>
<reference evidence="8 9" key="1">
    <citation type="submission" date="2014-11" db="EMBL/GenBank/DDBJ databases">
        <authorList>
            <person name="Zhu J."/>
            <person name="Qi W."/>
            <person name="Song R."/>
        </authorList>
    </citation>
    <scope>NUCLEOTIDE SEQUENCE [LARGE SCALE GENOMIC DNA]</scope>
</reference>
<dbReference type="GO" id="GO:0005952">
    <property type="term" value="C:cAMP-dependent protein kinase complex"/>
    <property type="evidence" value="ECO:0007669"/>
    <property type="project" value="TreeGrafter"/>
</dbReference>
<dbReference type="InParanoid" id="A0A0G4F426"/>
<proteinExistence type="predicted"/>
<keyword evidence="2" id="KW-0808">Transferase</keyword>
<evidence type="ECO:0000256" key="6">
    <source>
        <dbReference type="SAM" id="MobiDB-lite"/>
    </source>
</evidence>
<sequence>MTSSTNLLSEPVTLTNLERVAELHCGSRSSVWVVRNRKNDSQLFALKEIFLDELTTAKQAEHVWNERRALEETTAANIKGINHLVSTFKDPSALYFLLEYVPGAALFTHIRCEKGFDVDKTRFYAAELVLILERLHGLGWVYRDLKAANVIVTRTGHLKLVDLGMAKKIHNNRTHSICGTLHAMAPEMFGQEVDADRLGDDDGEAAAAAGGAGYGLAVDWWGLGVIVYEMIVGDAPFGYRDFEQQGDGPSGRIEELARRSPESIRFPPRCKIDAHTRDFITNLMQADETKRLGYNGAAEVRKHPFFQGFVWSSLTDPTAVPPFDKKLGHNEEGVAADDDSSSDSASNRRSSQKTTASREAQDIFADF</sequence>
<gene>
    <name evidence="8" type="ORF">Vbra_4138</name>
</gene>
<dbReference type="EMBL" id="CDMY01000374">
    <property type="protein sequence ID" value="CEM06986.1"/>
    <property type="molecule type" value="Genomic_DNA"/>
</dbReference>
<feature type="region of interest" description="Disordered" evidence="6">
    <location>
        <begin position="322"/>
        <end position="367"/>
    </location>
</feature>
<dbReference type="GO" id="GO:0004691">
    <property type="term" value="F:cAMP-dependent protein kinase activity"/>
    <property type="evidence" value="ECO:0007669"/>
    <property type="project" value="TreeGrafter"/>
</dbReference>
<evidence type="ECO:0000256" key="1">
    <source>
        <dbReference type="ARBA" id="ARBA00022527"/>
    </source>
</evidence>
<dbReference type="InterPro" id="IPR045270">
    <property type="entry name" value="STKc_AGC"/>
</dbReference>
<dbReference type="Proteomes" id="UP000041254">
    <property type="component" value="Unassembled WGS sequence"/>
</dbReference>
<dbReference type="STRING" id="1169540.A0A0G4F426"/>
<dbReference type="CDD" id="cd05123">
    <property type="entry name" value="STKc_AGC"/>
    <property type="match status" value="1"/>
</dbReference>
<dbReference type="PROSITE" id="PS50011">
    <property type="entry name" value="PROTEIN_KINASE_DOM"/>
    <property type="match status" value="1"/>
</dbReference>
<name>A0A0G4F426_VITBC</name>
<keyword evidence="1" id="KW-0723">Serine/threonine-protein kinase</keyword>
<dbReference type="Gene3D" id="1.10.510.10">
    <property type="entry name" value="Transferase(Phosphotransferase) domain 1"/>
    <property type="match status" value="1"/>
</dbReference>
<evidence type="ECO:0000313" key="8">
    <source>
        <dbReference type="EMBL" id="CEM06986.1"/>
    </source>
</evidence>
<keyword evidence="3" id="KW-0547">Nucleotide-binding</keyword>
<evidence type="ECO:0000256" key="3">
    <source>
        <dbReference type="ARBA" id="ARBA00022741"/>
    </source>
</evidence>
<evidence type="ECO:0000259" key="7">
    <source>
        <dbReference type="PROSITE" id="PS50011"/>
    </source>
</evidence>
<dbReference type="InterPro" id="IPR000719">
    <property type="entry name" value="Prot_kinase_dom"/>
</dbReference>
<evidence type="ECO:0000256" key="5">
    <source>
        <dbReference type="ARBA" id="ARBA00022840"/>
    </source>
</evidence>
<feature type="compositionally biased region" description="Basic and acidic residues" evidence="6">
    <location>
        <begin position="323"/>
        <end position="332"/>
    </location>
</feature>
<evidence type="ECO:0000256" key="4">
    <source>
        <dbReference type="ARBA" id="ARBA00022777"/>
    </source>
</evidence>
<dbReference type="Gene3D" id="3.30.200.20">
    <property type="entry name" value="Phosphorylase Kinase, domain 1"/>
    <property type="match status" value="1"/>
</dbReference>
<evidence type="ECO:0000256" key="2">
    <source>
        <dbReference type="ARBA" id="ARBA00022679"/>
    </source>
</evidence>
<feature type="domain" description="Protein kinase" evidence="7">
    <location>
        <begin position="17"/>
        <end position="306"/>
    </location>
</feature>
<dbReference type="AlphaFoldDB" id="A0A0G4F426"/>
<protein>
    <recommendedName>
        <fullName evidence="7">Protein kinase domain-containing protein</fullName>
    </recommendedName>
</protein>
<keyword evidence="5" id="KW-0067">ATP-binding</keyword>
<dbReference type="PANTHER" id="PTHR24353">
    <property type="entry name" value="CYCLIC NUCLEOTIDE-DEPENDENT PROTEIN KINASE"/>
    <property type="match status" value="1"/>
</dbReference>
<dbReference type="SUPFAM" id="SSF56112">
    <property type="entry name" value="Protein kinase-like (PK-like)"/>
    <property type="match status" value="1"/>
</dbReference>
<accession>A0A0G4F426</accession>
<dbReference type="InterPro" id="IPR011009">
    <property type="entry name" value="Kinase-like_dom_sf"/>
</dbReference>
<dbReference type="PANTHER" id="PTHR24353:SF37">
    <property type="entry name" value="CAMP-DEPENDENT PROTEIN KINASE CATALYTIC SUBUNIT PRKX"/>
    <property type="match status" value="1"/>
</dbReference>
<keyword evidence="4" id="KW-0418">Kinase</keyword>
<dbReference type="Pfam" id="PF00069">
    <property type="entry name" value="Pkinase"/>
    <property type="match status" value="1"/>
</dbReference>
<dbReference type="GO" id="GO:0005524">
    <property type="term" value="F:ATP binding"/>
    <property type="evidence" value="ECO:0007669"/>
    <property type="project" value="UniProtKB-KW"/>
</dbReference>
<dbReference type="OrthoDB" id="10252171at2759"/>
<dbReference type="VEuPathDB" id="CryptoDB:Vbra_4138"/>
<keyword evidence="9" id="KW-1185">Reference proteome</keyword>
<organism evidence="8 9">
    <name type="scientific">Vitrella brassicaformis (strain CCMP3155)</name>
    <dbReference type="NCBI Taxonomy" id="1169540"/>
    <lineage>
        <taxon>Eukaryota</taxon>
        <taxon>Sar</taxon>
        <taxon>Alveolata</taxon>
        <taxon>Colpodellida</taxon>
        <taxon>Vitrellaceae</taxon>
        <taxon>Vitrella</taxon>
    </lineage>
</organism>
<dbReference type="SMART" id="SM00220">
    <property type="entry name" value="S_TKc"/>
    <property type="match status" value="1"/>
</dbReference>
<dbReference type="OMA" id="FTHIRCE"/>